<dbReference type="PROSITE" id="PS50181">
    <property type="entry name" value="FBOX"/>
    <property type="match status" value="1"/>
</dbReference>
<evidence type="ECO:0000313" key="3">
    <source>
        <dbReference type="EMBL" id="QKX56979.1"/>
    </source>
</evidence>
<dbReference type="Gene3D" id="1.20.1280.50">
    <property type="match status" value="1"/>
</dbReference>
<feature type="compositionally biased region" description="Basic residues" evidence="1">
    <location>
        <begin position="11"/>
        <end position="23"/>
    </location>
</feature>
<dbReference type="KEGG" id="trg:TRUGW13939_04087"/>
<dbReference type="EMBL" id="CP055899">
    <property type="protein sequence ID" value="QKX56979.1"/>
    <property type="molecule type" value="Genomic_DNA"/>
</dbReference>
<feature type="domain" description="F-box" evidence="2">
    <location>
        <begin position="44"/>
        <end position="95"/>
    </location>
</feature>
<dbReference type="OrthoDB" id="8864979at2759"/>
<evidence type="ECO:0000313" key="4">
    <source>
        <dbReference type="Proteomes" id="UP000509510"/>
    </source>
</evidence>
<keyword evidence="4" id="KW-1185">Reference proteome</keyword>
<dbReference type="Pfam" id="PF12937">
    <property type="entry name" value="F-box-like"/>
    <property type="match status" value="1"/>
</dbReference>
<dbReference type="InterPro" id="IPR001810">
    <property type="entry name" value="F-box_dom"/>
</dbReference>
<gene>
    <name evidence="3" type="ORF">TRUGW13939_04087</name>
</gene>
<dbReference type="GeneID" id="55991589"/>
<dbReference type="RefSeq" id="XP_035343157.1">
    <property type="nucleotide sequence ID" value="XM_035487264.1"/>
</dbReference>
<proteinExistence type="predicted"/>
<reference evidence="4" key="1">
    <citation type="submission" date="2020-06" db="EMBL/GenBank/DDBJ databases">
        <title>A chromosome-scale genome assembly of Talaromyces rugulosus W13939.</title>
        <authorList>
            <person name="Wang B."/>
            <person name="Guo L."/>
            <person name="Ye K."/>
            <person name="Wang L."/>
        </authorList>
    </citation>
    <scope>NUCLEOTIDE SEQUENCE [LARGE SCALE GENOMIC DNA]</scope>
    <source>
        <strain evidence="4">W13939</strain>
    </source>
</reference>
<dbReference type="SUPFAM" id="SSF81383">
    <property type="entry name" value="F-box domain"/>
    <property type="match status" value="1"/>
</dbReference>
<protein>
    <recommendedName>
        <fullName evidence="2">F-box domain-containing protein</fullName>
    </recommendedName>
</protein>
<dbReference type="InterPro" id="IPR036047">
    <property type="entry name" value="F-box-like_dom_sf"/>
</dbReference>
<dbReference type="Proteomes" id="UP000509510">
    <property type="component" value="Chromosome II"/>
</dbReference>
<dbReference type="AlphaFoldDB" id="A0A7H8QST4"/>
<feature type="region of interest" description="Disordered" evidence="1">
    <location>
        <begin position="1"/>
        <end position="44"/>
    </location>
</feature>
<evidence type="ECO:0000256" key="1">
    <source>
        <dbReference type="SAM" id="MobiDB-lite"/>
    </source>
</evidence>
<organism evidence="3 4">
    <name type="scientific">Talaromyces rugulosus</name>
    <name type="common">Penicillium rugulosum</name>
    <dbReference type="NCBI Taxonomy" id="121627"/>
    <lineage>
        <taxon>Eukaryota</taxon>
        <taxon>Fungi</taxon>
        <taxon>Dikarya</taxon>
        <taxon>Ascomycota</taxon>
        <taxon>Pezizomycotina</taxon>
        <taxon>Eurotiomycetes</taxon>
        <taxon>Eurotiomycetidae</taxon>
        <taxon>Eurotiales</taxon>
        <taxon>Trichocomaceae</taxon>
        <taxon>Talaromyces</taxon>
        <taxon>Talaromyces sect. Islandici</taxon>
    </lineage>
</organism>
<feature type="compositionally biased region" description="Polar residues" evidence="1">
    <location>
        <begin position="31"/>
        <end position="44"/>
    </location>
</feature>
<dbReference type="CDD" id="cd09917">
    <property type="entry name" value="F-box_SF"/>
    <property type="match status" value="1"/>
</dbReference>
<name>A0A7H8QST4_TALRU</name>
<evidence type="ECO:0000259" key="2">
    <source>
        <dbReference type="PROSITE" id="PS50181"/>
    </source>
</evidence>
<sequence>MLPFFSSRKATGNRHRSKDRGRKFGYGLRNSKATPETTNHIPGSSSWESLPVEIQLVIFAQCSIHDLLPLKLVCRDFHRTLTTHELSIARQYLRLRRHGTLPSTLISERTYTRNPEDDVVLLSDLFPPAKSAKGGYLYTFRYLHSLRRRQHACARLSHYLANRVMDRFVTVEQPLIKANFPSKAERNLLFERGIANVEFNLVPLTYCVLFFLESYASARKEHMNFLLREYEAGRLPVPIPLDVRTVMYAELQAKILHSPPFTDTSTLIATHHCMQLLVSYLRYTLVPGEFGPPDDRWIGGLLTISGFGRIVEFFSAEIGDGRNSRAQRRDFMVNFERDVDQHAREEMNPLIYSTPSDGRPHYSSPNEVWFDIAEKELRSREAVPHDPECFSAWNGIPVLIGCNHCRATRGWQA</sequence>
<accession>A0A7H8QST4</accession>